<feature type="compositionally biased region" description="Polar residues" evidence="6">
    <location>
        <begin position="1452"/>
        <end position="1464"/>
    </location>
</feature>
<keyword evidence="2" id="KW-0805">Transcription regulation</keyword>
<evidence type="ECO:0000256" key="4">
    <source>
        <dbReference type="ARBA" id="ARBA00023163"/>
    </source>
</evidence>
<evidence type="ECO:0000256" key="1">
    <source>
        <dbReference type="ARBA" id="ARBA00004123"/>
    </source>
</evidence>
<feature type="compositionally biased region" description="Basic and acidic residues" evidence="6">
    <location>
        <begin position="510"/>
        <end position="539"/>
    </location>
</feature>
<sequence>MASQPTHPADSSPSSAEDGYRALAAIVQAASATHASSSHAAGVAASALEMYQDNHSSVSIQPLQSGSYTSASGAAATFQANPGATTTPAMQAASSAPGPSSDGAPALGMYQHNHPSVDPTAAPHQTDPVERHQYGYPSVPPEAPHPYSERAAQRLVAGPQSHAASASQSCQAHTGRAAAGEDEREGSSGANNTASRVRENKHAPALSPPGASHSGHPTAHTPPAPPSQPGDLLNSLREMLQKRGDPSNQGMYHAAYQGVDFNVYGVDASCGLCGVTAGPLHDGEGQELYVRLPFVRQDADKGWRLGAVTRLLKRARQGGDLREDEPFEVVVGHHEGRARRFLQSRPMPPGPTEPGSFSEQFLAVPPPPRFLEHGKRHSAGASSGPLAVVGPLQATDALTHRAPAPHSLHLTQHHQSSLPNQPYHSASGRLGQQLDAGSQSHVDPSASQPCVGQGSAAAAAQDDKRKPACAQTTDDQPYPPPADSPAPPPAAHGNTSTAGQHVSSAHHHHEPRDPKSKDVGGSREREGPLAPSHSRERTSSRRPIPLADVLLNKGIPGHRKYSAEYEGVQFSVAGEGDGLPYVVTAWWGEGGGTDRPPVWVRAVVARDDVVRGWDTSMLSDLLVAVRNGTADTDDRFESVSDVIDGVERTLIQWKPARESSFPGRANDAPPADAAYHSYTPPVAGGAADASHDGPHDDKCLSAKKASRRKPRDGHKPRSTARAGEVTQPARPTIEEAVDRSPSLEHRLTRPLGRSPPADEQPNTSEGMYQSNVRGVHWRPYDGVWQVSWYEKSGRKFKHFSAKEHGVHKAKALAERHRQEMERTGQASMQKRSEHQSGVRGVHYNKGANAWEASWSEGGKRKFKSFSVKELGYEEAKQAAISHRRAMELRHHTSEGEAMRDDGQGGRDAGSGPTPPRLSSREGRRGAEVDMGGLEGGGMTGDALARGLLRRLHEEQPNLYSLCLGNGGIGITWRATYVFESYFWDGQAATSVDPRQFSAGQNVTSRAAIFTAFRRAVEYRNTLHESRLGDQAVLIDLSWLEEATREAAGDDNRPLERHGRGARRMSMPPPLLLDDRDIHPLDGHDRIPPPIQAQRRRGRPSHRVVGSDGYAGEMPIDRPGRDQSGGGRDRFVWPRLSEGAGHALAERLVSDARQQVGNTKDNTGSVGLEWHAEEASFVAYRPEGGEGPGQRVFRVSDITSSRLILRAFTQAAQHCNAMADSGAIMIDMRRINLQPDSTAGAASGRSMHYDNGASDVNGIGDDDMDRRGDVSSSDGQPRRKAAKGNQRTVVPRAQHQSAVSGVYWSEQHQAWIAKWYEKSSGNEERKTFYVKEHGFDKAKALAEQHRLEMERSGRAAIKQRSEHQSGVKCVTYNKTSNSWEARWKANGKEKTKFFSVKQLGYEEAKQAAISHKRAMELRHHTSEGEAMRDDDGDDTPDRQGPSPDQRPGRRSINVATPSDASQWRHSSSLLSSGADGGDLGPDPRRPPRPRRKRLGVDPKRPRDRRDLTGLGGEELARAMLERLIQEQSSDFCPQGNGGIGISLHKKGKDRYYYIAYFSGGHCTHLDRQSFAISDITSLDSILEALRQAAEYRNAVHQSRLGDQATAIDLSWLDRQQGGGREGPEGSVRDESDDRSPPQKHRRRDPSATSSPSAIERPLKHRGSNAANAKGKIVGRKPAEHQSDVRGVYWNRLNKCWIASWYEAGGDSKQQQRKSFSVTNRGFDKAKALAEQHRREMERSGWAVVKNRPNADRHDTSPPRHPSRLDRNLMPDIETSSRLQQDPQATLPTQRTAVQLHDGGVRGRRPATPNARHAKQPRPRRDNRLDRNPSPDIEAPIWLRNDPPATPIHRTPNRGPRVTPVQQGDLIRHFYQQLEALGRAHPDTPLCLQFRSGSALTQLAVEVVLPGTPVQSVPLSAATRDAMGAAIDAAWACRQQEIDSDGTQDQQPMTHAQRMALCRLYGQVGDNIGAMLAAVPSLSFASVESFVRHELPAMVGQRDGEDIREAANRFIHQLGQQHTTPPTPKRLKAADDEQLPAGDEPAHINVTMPPPRPPVNDPHAPDAGDRTTANRTVDGEGRGGARGDGNGEGEVIPFDELTKAQLVELLKADASPDMRHVADRIMSLDIGSAVSLLDMLDDIDSVAACEDIGRDLGLPKGIALVIISQLRRFLRSLKRRGAVRWPRGDGGRGREGGVAASQSWDSGRLVSAIEHEMGMMAADKKERHGNKLQHVIDKIKEFGISGVSMSLLVEPPQDSDGSDEGKVEAALIDAAREAIFMGISEMAFVKSFIRRAISRQGE</sequence>
<evidence type="ECO:0000256" key="6">
    <source>
        <dbReference type="SAM" id="MobiDB-lite"/>
    </source>
</evidence>
<dbReference type="InterPro" id="IPR001471">
    <property type="entry name" value="AP2/ERF_dom"/>
</dbReference>
<feature type="region of interest" description="Disordered" evidence="6">
    <location>
        <begin position="2043"/>
        <end position="2086"/>
    </location>
</feature>
<feature type="region of interest" description="Disordered" evidence="6">
    <location>
        <begin position="1045"/>
        <end position="1070"/>
    </location>
</feature>
<feature type="region of interest" description="Disordered" evidence="6">
    <location>
        <begin position="1086"/>
        <end position="1126"/>
    </location>
</feature>
<feature type="region of interest" description="Disordered" evidence="6">
    <location>
        <begin position="659"/>
        <end position="769"/>
    </location>
</feature>
<feature type="compositionally biased region" description="Low complexity" evidence="6">
    <location>
        <begin position="88"/>
        <end position="106"/>
    </location>
</feature>
<feature type="domain" description="AP2/ERF" evidence="7">
    <location>
        <begin position="1364"/>
        <end position="1415"/>
    </location>
</feature>
<comment type="subcellular location">
    <subcellularLocation>
        <location evidence="1">Nucleus</location>
    </subcellularLocation>
</comment>
<feature type="compositionally biased region" description="Basic and acidic residues" evidence="6">
    <location>
        <begin position="689"/>
        <end position="700"/>
    </location>
</feature>
<dbReference type="GO" id="GO:0005634">
    <property type="term" value="C:nucleus"/>
    <property type="evidence" value="ECO:0007669"/>
    <property type="project" value="UniProtKB-SubCell"/>
</dbReference>
<feature type="compositionally biased region" description="Basic and acidic residues" evidence="6">
    <location>
        <begin position="918"/>
        <end position="927"/>
    </location>
</feature>
<feature type="compositionally biased region" description="Pro residues" evidence="6">
    <location>
        <begin position="477"/>
        <end position="490"/>
    </location>
</feature>
<feature type="compositionally biased region" description="Basic and acidic residues" evidence="6">
    <location>
        <begin position="1045"/>
        <end position="1058"/>
    </location>
</feature>
<dbReference type="Gene3D" id="1.20.5.2050">
    <property type="match status" value="5"/>
</dbReference>
<dbReference type="PhylomeDB" id="A0A0G4F4C7"/>
<feature type="domain" description="AP2/ERF" evidence="7">
    <location>
        <begin position="1297"/>
        <end position="1350"/>
    </location>
</feature>
<dbReference type="Pfam" id="PF00847">
    <property type="entry name" value="AP2"/>
    <property type="match status" value="4"/>
</dbReference>
<feature type="compositionally biased region" description="Basic and acidic residues" evidence="6">
    <location>
        <begin position="1493"/>
        <end position="1506"/>
    </location>
</feature>
<dbReference type="InParanoid" id="A0A0G4F4C7"/>
<feature type="domain" description="AP2/ERF" evidence="7">
    <location>
        <begin position="771"/>
        <end position="822"/>
    </location>
</feature>
<keyword evidence="3" id="KW-0238">DNA-binding</keyword>
<name>A0A0G4F4C7_VITBC</name>
<feature type="compositionally biased region" description="Basic and acidic residues" evidence="6">
    <location>
        <begin position="1114"/>
        <end position="1126"/>
    </location>
</feature>
<feature type="region of interest" description="Disordered" evidence="6">
    <location>
        <begin position="1611"/>
        <end position="1680"/>
    </location>
</feature>
<reference evidence="8 9" key="1">
    <citation type="submission" date="2014-11" db="EMBL/GenBank/DDBJ databases">
        <authorList>
            <person name="Zhu J."/>
            <person name="Qi W."/>
            <person name="Song R."/>
        </authorList>
    </citation>
    <scope>NUCLEOTIDE SEQUENCE [LARGE SCALE GENOMIC DNA]</scope>
</reference>
<feature type="region of interest" description="Disordered" evidence="6">
    <location>
        <begin position="892"/>
        <end position="937"/>
    </location>
</feature>
<dbReference type="VEuPathDB" id="CryptoDB:Vbra_14374"/>
<feature type="region of interest" description="Disordered" evidence="6">
    <location>
        <begin position="1236"/>
        <end position="1297"/>
    </location>
</feature>
<keyword evidence="5" id="KW-0539">Nucleus</keyword>
<feature type="compositionally biased region" description="Basic and acidic residues" evidence="6">
    <location>
        <begin position="1817"/>
        <end position="1827"/>
    </location>
</feature>
<feature type="region of interest" description="Disordered" evidence="6">
    <location>
        <begin position="342"/>
        <end position="387"/>
    </location>
</feature>
<feature type="region of interest" description="Disordered" evidence="6">
    <location>
        <begin position="1413"/>
        <end position="1510"/>
    </location>
</feature>
<feature type="compositionally biased region" description="Polar residues" evidence="6">
    <location>
        <begin position="1772"/>
        <end position="1791"/>
    </location>
</feature>
<dbReference type="EMBL" id="CDMY01000367">
    <property type="protein sequence ID" value="CEM06594.1"/>
    <property type="molecule type" value="Genomic_DNA"/>
</dbReference>
<feature type="compositionally biased region" description="Polar residues" evidence="6">
    <location>
        <begin position="760"/>
        <end position="769"/>
    </location>
</feature>
<feature type="compositionally biased region" description="Basic and acidic residues" evidence="6">
    <location>
        <begin position="1620"/>
        <end position="1635"/>
    </location>
</feature>
<feature type="compositionally biased region" description="Basic and acidic residues" evidence="6">
    <location>
        <begin position="732"/>
        <end position="747"/>
    </location>
</feature>
<protein>
    <recommendedName>
        <fullName evidence="7">AP2/ERF domain-containing protein</fullName>
    </recommendedName>
</protein>
<feature type="compositionally biased region" description="Low complexity" evidence="6">
    <location>
        <begin position="160"/>
        <end position="173"/>
    </location>
</feature>
<dbReference type="GO" id="GO:0003700">
    <property type="term" value="F:DNA-binding transcription factor activity"/>
    <property type="evidence" value="ECO:0007669"/>
    <property type="project" value="InterPro"/>
</dbReference>
<feature type="compositionally biased region" description="Basic residues" evidence="6">
    <location>
        <begin position="704"/>
        <end position="718"/>
    </location>
</feature>
<feature type="compositionally biased region" description="Basic and acidic residues" evidence="6">
    <location>
        <begin position="1413"/>
        <end position="1428"/>
    </location>
</feature>
<keyword evidence="9" id="KW-1185">Reference proteome</keyword>
<evidence type="ECO:0000313" key="8">
    <source>
        <dbReference type="EMBL" id="CEM06594.1"/>
    </source>
</evidence>
<feature type="region of interest" description="Disordered" evidence="6">
    <location>
        <begin position="79"/>
        <end position="232"/>
    </location>
</feature>
<feature type="region of interest" description="Disordered" evidence="6">
    <location>
        <begin position="410"/>
        <end position="545"/>
    </location>
</feature>
<evidence type="ECO:0000256" key="2">
    <source>
        <dbReference type="ARBA" id="ARBA00023015"/>
    </source>
</evidence>
<proteinExistence type="predicted"/>
<feature type="compositionally biased region" description="Basic and acidic residues" evidence="6">
    <location>
        <begin position="1747"/>
        <end position="1767"/>
    </location>
</feature>
<feature type="compositionally biased region" description="Polar residues" evidence="6">
    <location>
        <begin position="435"/>
        <end position="450"/>
    </location>
</feature>
<feature type="region of interest" description="Disordered" evidence="6">
    <location>
        <begin position="822"/>
        <end position="842"/>
    </location>
</feature>
<gene>
    <name evidence="8" type="ORF">Vbra_14374</name>
</gene>
<dbReference type="GO" id="GO:0003677">
    <property type="term" value="F:DNA binding"/>
    <property type="evidence" value="ECO:0007669"/>
    <property type="project" value="UniProtKB-KW"/>
</dbReference>
<evidence type="ECO:0000256" key="3">
    <source>
        <dbReference type="ARBA" id="ARBA00023125"/>
    </source>
</evidence>
<feature type="compositionally biased region" description="Polar residues" evidence="6">
    <location>
        <begin position="493"/>
        <end position="503"/>
    </location>
</feature>
<feature type="compositionally biased region" description="Basic and acidic residues" evidence="6">
    <location>
        <begin position="892"/>
        <end position="904"/>
    </location>
</feature>
<accession>A0A0G4F4C7</accession>
<feature type="domain" description="AP2/ERF" evidence="7">
    <location>
        <begin position="836"/>
        <end position="887"/>
    </location>
</feature>
<dbReference type="Proteomes" id="UP000041254">
    <property type="component" value="Unassembled WGS sequence"/>
</dbReference>
<evidence type="ECO:0000256" key="5">
    <source>
        <dbReference type="ARBA" id="ARBA00023242"/>
    </source>
</evidence>
<keyword evidence="4" id="KW-0804">Transcription</keyword>
<organism evidence="8 9">
    <name type="scientific">Vitrella brassicaformis (strain CCMP3155)</name>
    <dbReference type="NCBI Taxonomy" id="1169540"/>
    <lineage>
        <taxon>Eukaryota</taxon>
        <taxon>Sar</taxon>
        <taxon>Alveolata</taxon>
        <taxon>Colpodellida</taxon>
        <taxon>Vitrellaceae</taxon>
        <taxon>Vitrella</taxon>
    </lineage>
</organism>
<evidence type="ECO:0000313" key="9">
    <source>
        <dbReference type="Proteomes" id="UP000041254"/>
    </source>
</evidence>
<evidence type="ECO:0000259" key="7">
    <source>
        <dbReference type="Pfam" id="PF00847"/>
    </source>
</evidence>
<feature type="region of interest" description="Disordered" evidence="6">
    <location>
        <begin position="1733"/>
        <end position="1857"/>
    </location>
</feature>